<evidence type="ECO:0000256" key="2">
    <source>
        <dbReference type="ARBA" id="ARBA00012425"/>
    </source>
</evidence>
<feature type="region of interest" description="Disordered" evidence="12">
    <location>
        <begin position="569"/>
        <end position="602"/>
    </location>
</feature>
<sequence>MMPSQVPPPRVPAMGMPNAQFLQQQQQQQQQQQYRNQNPLMTKRVPQPQPNNKLRQNMPVPEELEEPSGDELDDISARDIAVARYKRNHDYLSEIFTPYKAEHIVPPPLEIQQSKEELEKLIQEHDQKLVEQEKLHQEKLSKFQKEHEQFIQSMNQLNQASTLESIEQASDFIAKKMNVQIEQRKEQVKIVPIPGIKEDAGKEQGEKQVVDQDNNMDIYFDERTEENDFFNDMVNTDDDPTVSKTIECKEMPFYGACRDVEDFEKLNRVGEGTYGVVYRVKDSKTKQIVALKKIRMEKETDGMPISSLREISILKRMKHPNIVNVIDVAVGPRLEAIYLVMEYCEQDLGTLLDMVTVPYTAPEIKCLMLQLLRGLEYCHNHSIVHRDLKMSNLLLTSTGILKIADFGLARTFSLPKKSMTPNVVTLWYRAPEVLLGDVHYSAAIDLWSAGCIMGELMQHRPLLPGNTDQEQLNFMIKLLGTPNETIWPGYSLLPGTKLLKFQNQSFNSIKDTFPRFSDNTQNLLSGLLTYNPKSRLTVKQALNHPYFQESPRAQDPSLLPTYPEIRNQLAERESKRRMHEEERKKRVGYKKDDGKNLKKRKA</sequence>
<dbReference type="Proteomes" id="UP000740926">
    <property type="component" value="Unassembled WGS sequence"/>
</dbReference>
<proteinExistence type="inferred from homology"/>
<feature type="compositionally biased region" description="Pro residues" evidence="12">
    <location>
        <begin position="1"/>
        <end position="11"/>
    </location>
</feature>
<organism evidence="14 15">
    <name type="scientific">Rhizopus delemar</name>
    <dbReference type="NCBI Taxonomy" id="936053"/>
    <lineage>
        <taxon>Eukaryota</taxon>
        <taxon>Fungi</taxon>
        <taxon>Fungi incertae sedis</taxon>
        <taxon>Mucoromycota</taxon>
        <taxon>Mucoromycotina</taxon>
        <taxon>Mucoromycetes</taxon>
        <taxon>Mucorales</taxon>
        <taxon>Mucorineae</taxon>
        <taxon>Rhizopodaceae</taxon>
        <taxon>Rhizopus</taxon>
    </lineage>
</organism>
<dbReference type="InterPro" id="IPR046464">
    <property type="entry name" value="SWI-SNF_Ssr4_C"/>
</dbReference>
<dbReference type="Gene3D" id="3.30.200.20">
    <property type="entry name" value="Phosphorylase Kinase, domain 1"/>
    <property type="match status" value="1"/>
</dbReference>
<evidence type="ECO:0000313" key="14">
    <source>
        <dbReference type="EMBL" id="KAG1567837.1"/>
    </source>
</evidence>
<evidence type="ECO:0000256" key="7">
    <source>
        <dbReference type="ARBA" id="ARBA00022840"/>
    </source>
</evidence>
<dbReference type="GO" id="GO:0005524">
    <property type="term" value="F:ATP binding"/>
    <property type="evidence" value="ECO:0007669"/>
    <property type="project" value="UniProtKB-UniRule"/>
</dbReference>
<evidence type="ECO:0000256" key="4">
    <source>
        <dbReference type="ARBA" id="ARBA00022679"/>
    </source>
</evidence>
<protein>
    <recommendedName>
        <fullName evidence="2">cyclin-dependent kinase</fullName>
        <ecNumber evidence="2">2.7.11.22</ecNumber>
    </recommendedName>
</protein>
<comment type="similarity">
    <text evidence="1">Belongs to the protein kinase superfamily. CMGC Ser/Thr protein kinase family. CDC2/CDKX subfamily.</text>
</comment>
<dbReference type="AlphaFoldDB" id="A0A9P6YZR2"/>
<keyword evidence="15" id="KW-1185">Reference proteome</keyword>
<evidence type="ECO:0000256" key="12">
    <source>
        <dbReference type="SAM" id="MobiDB-lite"/>
    </source>
</evidence>
<evidence type="ECO:0000259" key="13">
    <source>
        <dbReference type="PROSITE" id="PS50011"/>
    </source>
</evidence>
<accession>A0A9P6YZR2</accession>
<feature type="compositionally biased region" description="Basic and acidic residues" evidence="12">
    <location>
        <begin position="569"/>
        <end position="596"/>
    </location>
</feature>
<dbReference type="Pfam" id="PF00069">
    <property type="entry name" value="Pkinase"/>
    <property type="match status" value="1"/>
</dbReference>
<dbReference type="PROSITE" id="PS00107">
    <property type="entry name" value="PROTEIN_KINASE_ATP"/>
    <property type="match status" value="1"/>
</dbReference>
<dbReference type="InterPro" id="IPR000719">
    <property type="entry name" value="Prot_kinase_dom"/>
</dbReference>
<dbReference type="FunFam" id="1.10.510.10:FF:000533">
    <property type="entry name" value="cyclin-dependent kinase 10"/>
    <property type="match status" value="1"/>
</dbReference>
<dbReference type="InterPro" id="IPR017441">
    <property type="entry name" value="Protein_kinase_ATP_BS"/>
</dbReference>
<feature type="domain" description="Protein kinase" evidence="13">
    <location>
        <begin position="263"/>
        <end position="547"/>
    </location>
</feature>
<dbReference type="PROSITE" id="PS50011">
    <property type="entry name" value="PROTEIN_KINASE_DOM"/>
    <property type="match status" value="1"/>
</dbReference>
<feature type="compositionally biased region" description="Low complexity" evidence="12">
    <location>
        <begin position="23"/>
        <end position="33"/>
    </location>
</feature>
<keyword evidence="6" id="KW-0418">Kinase</keyword>
<dbReference type="SMART" id="SM00220">
    <property type="entry name" value="S_TKc"/>
    <property type="match status" value="1"/>
</dbReference>
<keyword evidence="5 10" id="KW-0547">Nucleotide-binding</keyword>
<comment type="caution">
    <text evidence="14">The sequence shown here is derived from an EMBL/GenBank/DDBJ whole genome shotgun (WGS) entry which is preliminary data.</text>
</comment>
<evidence type="ECO:0000256" key="5">
    <source>
        <dbReference type="ARBA" id="ARBA00022741"/>
    </source>
</evidence>
<comment type="catalytic activity">
    <reaction evidence="9">
        <text>L-seryl-[protein] + ATP = O-phospho-L-seryl-[protein] + ADP + H(+)</text>
        <dbReference type="Rhea" id="RHEA:17989"/>
        <dbReference type="Rhea" id="RHEA-COMP:9863"/>
        <dbReference type="Rhea" id="RHEA-COMP:11604"/>
        <dbReference type="ChEBI" id="CHEBI:15378"/>
        <dbReference type="ChEBI" id="CHEBI:29999"/>
        <dbReference type="ChEBI" id="CHEBI:30616"/>
        <dbReference type="ChEBI" id="CHEBI:83421"/>
        <dbReference type="ChEBI" id="CHEBI:456216"/>
        <dbReference type="EC" id="2.7.11.22"/>
    </reaction>
</comment>
<feature type="binding site" evidence="10">
    <location>
        <position position="292"/>
    </location>
    <ligand>
        <name>ATP</name>
        <dbReference type="ChEBI" id="CHEBI:30616"/>
    </ligand>
</feature>
<evidence type="ECO:0000256" key="3">
    <source>
        <dbReference type="ARBA" id="ARBA00022527"/>
    </source>
</evidence>
<dbReference type="SUPFAM" id="SSF56112">
    <property type="entry name" value="Protein kinase-like (PK-like)"/>
    <property type="match status" value="1"/>
</dbReference>
<feature type="region of interest" description="Disordered" evidence="12">
    <location>
        <begin position="1"/>
        <end position="72"/>
    </location>
</feature>
<evidence type="ECO:0000256" key="8">
    <source>
        <dbReference type="ARBA" id="ARBA00047811"/>
    </source>
</evidence>
<dbReference type="GO" id="GO:0004693">
    <property type="term" value="F:cyclin-dependent protein serine/threonine kinase activity"/>
    <property type="evidence" value="ECO:0007669"/>
    <property type="project" value="UniProtKB-EC"/>
</dbReference>
<keyword evidence="4" id="KW-0808">Transferase</keyword>
<gene>
    <name evidence="14" type="ORF">G6F50_007846</name>
</gene>
<dbReference type="InterPro" id="IPR008271">
    <property type="entry name" value="Ser/Thr_kinase_AS"/>
</dbReference>
<keyword evidence="7 10" id="KW-0067">ATP-binding</keyword>
<evidence type="ECO:0000256" key="11">
    <source>
        <dbReference type="SAM" id="Coils"/>
    </source>
</evidence>
<evidence type="ECO:0000256" key="1">
    <source>
        <dbReference type="ARBA" id="ARBA00006485"/>
    </source>
</evidence>
<evidence type="ECO:0000313" key="15">
    <source>
        <dbReference type="Proteomes" id="UP000740926"/>
    </source>
</evidence>
<dbReference type="Pfam" id="PF20497">
    <property type="entry name" value="SWI-SNF_Ssr4_C"/>
    <property type="match status" value="1"/>
</dbReference>
<dbReference type="GO" id="GO:0040019">
    <property type="term" value="P:positive regulation of embryonic development"/>
    <property type="evidence" value="ECO:0007669"/>
    <property type="project" value="UniProtKB-ARBA"/>
</dbReference>
<reference evidence="14 15" key="1">
    <citation type="journal article" date="2020" name="Microb. Genom.">
        <title>Genetic diversity of clinical and environmental Mucorales isolates obtained from an investigation of mucormycosis cases among solid organ transplant recipients.</title>
        <authorList>
            <person name="Nguyen M.H."/>
            <person name="Kaul D."/>
            <person name="Muto C."/>
            <person name="Cheng S.J."/>
            <person name="Richter R.A."/>
            <person name="Bruno V.M."/>
            <person name="Liu G."/>
            <person name="Beyhan S."/>
            <person name="Sundermann A.J."/>
            <person name="Mounaud S."/>
            <person name="Pasculle A.W."/>
            <person name="Nierman W.C."/>
            <person name="Driscoll E."/>
            <person name="Cumbie R."/>
            <person name="Clancy C.J."/>
            <person name="Dupont C.L."/>
        </authorList>
    </citation>
    <scope>NUCLEOTIDE SEQUENCE [LARGE SCALE GENOMIC DNA]</scope>
    <source>
        <strain evidence="14 15">GL24</strain>
    </source>
</reference>
<keyword evidence="3" id="KW-0723">Serine/threonine-protein kinase</keyword>
<dbReference type="Gene3D" id="1.10.510.10">
    <property type="entry name" value="Transferase(Phosphotransferase) domain 1"/>
    <property type="match status" value="1"/>
</dbReference>
<feature type="coiled-coil region" evidence="11">
    <location>
        <begin position="111"/>
        <end position="160"/>
    </location>
</feature>
<dbReference type="InterPro" id="IPR050108">
    <property type="entry name" value="CDK"/>
</dbReference>
<keyword evidence="11" id="KW-0175">Coiled coil</keyword>
<comment type="catalytic activity">
    <reaction evidence="8">
        <text>L-threonyl-[protein] + ATP = O-phospho-L-threonyl-[protein] + ADP + H(+)</text>
        <dbReference type="Rhea" id="RHEA:46608"/>
        <dbReference type="Rhea" id="RHEA-COMP:11060"/>
        <dbReference type="Rhea" id="RHEA-COMP:11605"/>
        <dbReference type="ChEBI" id="CHEBI:15378"/>
        <dbReference type="ChEBI" id="CHEBI:30013"/>
        <dbReference type="ChEBI" id="CHEBI:30616"/>
        <dbReference type="ChEBI" id="CHEBI:61977"/>
        <dbReference type="ChEBI" id="CHEBI:456216"/>
        <dbReference type="EC" id="2.7.11.22"/>
    </reaction>
</comment>
<dbReference type="PANTHER" id="PTHR24056:SF508">
    <property type="entry name" value="CYCLIN-DEPENDENT KINASE 10"/>
    <property type="match status" value="1"/>
</dbReference>
<evidence type="ECO:0000256" key="6">
    <source>
        <dbReference type="ARBA" id="ARBA00022777"/>
    </source>
</evidence>
<dbReference type="GO" id="GO:0007346">
    <property type="term" value="P:regulation of mitotic cell cycle"/>
    <property type="evidence" value="ECO:0007669"/>
    <property type="project" value="TreeGrafter"/>
</dbReference>
<name>A0A9P6YZR2_9FUNG</name>
<dbReference type="GO" id="GO:0005634">
    <property type="term" value="C:nucleus"/>
    <property type="evidence" value="ECO:0007669"/>
    <property type="project" value="TreeGrafter"/>
</dbReference>
<dbReference type="EC" id="2.7.11.22" evidence="2"/>
<dbReference type="PROSITE" id="PS00108">
    <property type="entry name" value="PROTEIN_KINASE_ST"/>
    <property type="match status" value="1"/>
</dbReference>
<dbReference type="EMBL" id="JAANIU010001301">
    <property type="protein sequence ID" value="KAG1567837.1"/>
    <property type="molecule type" value="Genomic_DNA"/>
</dbReference>
<evidence type="ECO:0000256" key="9">
    <source>
        <dbReference type="ARBA" id="ARBA00048367"/>
    </source>
</evidence>
<dbReference type="PANTHER" id="PTHR24056">
    <property type="entry name" value="CELL DIVISION PROTEIN KINASE"/>
    <property type="match status" value="1"/>
</dbReference>
<evidence type="ECO:0000256" key="10">
    <source>
        <dbReference type="PROSITE-ProRule" id="PRU10141"/>
    </source>
</evidence>
<feature type="compositionally biased region" description="Acidic residues" evidence="12">
    <location>
        <begin position="62"/>
        <end position="72"/>
    </location>
</feature>
<dbReference type="FunFam" id="3.30.200.20:FF:000054">
    <property type="entry name" value="Cyclin-dependent kinase 11B"/>
    <property type="match status" value="1"/>
</dbReference>
<dbReference type="InterPro" id="IPR011009">
    <property type="entry name" value="Kinase-like_dom_sf"/>
</dbReference>